<feature type="domain" description="Interferon-related developmental regulator N-terminal" evidence="5">
    <location>
        <begin position="19"/>
        <end position="240"/>
    </location>
</feature>
<dbReference type="InterPro" id="IPR007701">
    <property type="entry name" value="Interferon-rel_develop_reg_N"/>
</dbReference>
<dbReference type="EMBL" id="CP126665">
    <property type="protein sequence ID" value="WKA10244.1"/>
    <property type="molecule type" value="Genomic_DNA"/>
</dbReference>
<dbReference type="Proteomes" id="UP001227230">
    <property type="component" value="Chromosome 18"/>
</dbReference>
<feature type="transmembrane region" description="Helical" evidence="4">
    <location>
        <begin position="410"/>
        <end position="429"/>
    </location>
</feature>
<dbReference type="SUPFAM" id="SSF48371">
    <property type="entry name" value="ARM repeat"/>
    <property type="match status" value="1"/>
</dbReference>
<organism evidence="6 7">
    <name type="scientific">Vitis vinifera</name>
    <name type="common">Grape</name>
    <dbReference type="NCBI Taxonomy" id="29760"/>
    <lineage>
        <taxon>Eukaryota</taxon>
        <taxon>Viridiplantae</taxon>
        <taxon>Streptophyta</taxon>
        <taxon>Embryophyta</taxon>
        <taxon>Tracheophyta</taxon>
        <taxon>Spermatophyta</taxon>
        <taxon>Magnoliopsida</taxon>
        <taxon>eudicotyledons</taxon>
        <taxon>Gunneridae</taxon>
        <taxon>Pentapetalae</taxon>
        <taxon>rosids</taxon>
        <taxon>Vitales</taxon>
        <taxon>Vitaceae</taxon>
        <taxon>Viteae</taxon>
        <taxon>Vitis</taxon>
    </lineage>
</organism>
<evidence type="ECO:0000256" key="2">
    <source>
        <dbReference type="ARBA" id="ARBA00008828"/>
    </source>
</evidence>
<evidence type="ECO:0000256" key="1">
    <source>
        <dbReference type="ARBA" id="ARBA00004141"/>
    </source>
</evidence>
<comment type="subcellular location">
    <subcellularLocation>
        <location evidence="1">Membrane</location>
        <topology evidence="1">Multi-pass membrane protein</topology>
    </subcellularLocation>
</comment>
<keyword evidence="4" id="KW-0472">Membrane</keyword>
<dbReference type="PANTHER" id="PTHR12354">
    <property type="entry name" value="INTERFERON-RELATED DEVELOPMENTAL REGULATOR"/>
    <property type="match status" value="1"/>
</dbReference>
<keyword evidence="4" id="KW-0812">Transmembrane</keyword>
<protein>
    <recommendedName>
        <fullName evidence="5">Interferon-related developmental regulator N-terminal domain-containing protein</fullName>
    </recommendedName>
</protein>
<reference evidence="6 7" key="1">
    <citation type="journal article" date="2023" name="Hortic Res">
        <title>The complete reference genome for grapevine (Vitis vinifera L.) genetics and breeding.</title>
        <authorList>
            <person name="Shi X."/>
            <person name="Cao S."/>
            <person name="Wang X."/>
            <person name="Huang S."/>
            <person name="Wang Y."/>
            <person name="Liu Z."/>
            <person name="Liu W."/>
            <person name="Leng X."/>
            <person name="Peng Y."/>
            <person name="Wang N."/>
            <person name="Wang Y."/>
            <person name="Ma Z."/>
            <person name="Xu X."/>
            <person name="Zhang F."/>
            <person name="Xue H."/>
            <person name="Zhong H."/>
            <person name="Wang Y."/>
            <person name="Zhang K."/>
            <person name="Velt A."/>
            <person name="Avia K."/>
            <person name="Holtgrawe D."/>
            <person name="Grimplet J."/>
            <person name="Matus J.T."/>
            <person name="Ware D."/>
            <person name="Wu X."/>
            <person name="Wang H."/>
            <person name="Liu C."/>
            <person name="Fang Y."/>
            <person name="Rustenholz C."/>
            <person name="Cheng Z."/>
            <person name="Xiao H."/>
            <person name="Zhou Y."/>
        </authorList>
    </citation>
    <scope>NUCLEOTIDE SEQUENCE [LARGE SCALE GENOMIC DNA]</scope>
    <source>
        <strain evidence="7">cv. Pinot noir / PN40024</strain>
        <tissue evidence="6">Leaf</tissue>
    </source>
</reference>
<proteinExistence type="inferred from homology"/>
<evidence type="ECO:0000313" key="7">
    <source>
        <dbReference type="Proteomes" id="UP001227230"/>
    </source>
</evidence>
<feature type="region of interest" description="Disordered" evidence="3">
    <location>
        <begin position="373"/>
        <end position="393"/>
    </location>
</feature>
<dbReference type="PANTHER" id="PTHR12354:SF13">
    <property type="entry name" value="DEVELOPMENTAL REGULATOR FAMILY PROTEIN _ IFRD FAMILY PROTEIN, PUTATIVE-RELATED"/>
    <property type="match status" value="1"/>
</dbReference>
<dbReference type="InterPro" id="IPR016024">
    <property type="entry name" value="ARM-type_fold"/>
</dbReference>
<evidence type="ECO:0000259" key="5">
    <source>
        <dbReference type="Pfam" id="PF05004"/>
    </source>
</evidence>
<accession>A0ABY9DU12</accession>
<evidence type="ECO:0000256" key="3">
    <source>
        <dbReference type="SAM" id="MobiDB-lite"/>
    </source>
</evidence>
<dbReference type="SUPFAM" id="SSF103481">
    <property type="entry name" value="Multidrug resistance efflux transporter EmrE"/>
    <property type="match status" value="1"/>
</dbReference>
<evidence type="ECO:0000313" key="6">
    <source>
        <dbReference type="EMBL" id="WKA10244.1"/>
    </source>
</evidence>
<comment type="similarity">
    <text evidence="2">Belongs to the IFRD family.</text>
</comment>
<feature type="transmembrane region" description="Helical" evidence="4">
    <location>
        <begin position="490"/>
        <end position="507"/>
    </location>
</feature>
<feature type="transmembrane region" description="Helical" evidence="4">
    <location>
        <begin position="435"/>
        <end position="453"/>
    </location>
</feature>
<dbReference type="Pfam" id="PF05004">
    <property type="entry name" value="IFRD"/>
    <property type="match status" value="1"/>
</dbReference>
<dbReference type="InterPro" id="IPR037185">
    <property type="entry name" value="EmrE-like"/>
</dbReference>
<evidence type="ECO:0000256" key="4">
    <source>
        <dbReference type="SAM" id="Phobius"/>
    </source>
</evidence>
<name>A0ABY9DU12_VITVI</name>
<keyword evidence="7" id="KW-1185">Reference proteome</keyword>
<gene>
    <name evidence="6" type="ORF">VitviT2T_027826</name>
</gene>
<keyword evidence="4" id="KW-1133">Transmembrane helix</keyword>
<dbReference type="InterPro" id="IPR039777">
    <property type="entry name" value="IFRD"/>
</dbReference>
<dbReference type="Gene3D" id="1.25.10.10">
    <property type="entry name" value="Leucine-rich Repeat Variant"/>
    <property type="match status" value="1"/>
</dbReference>
<dbReference type="InterPro" id="IPR011989">
    <property type="entry name" value="ARM-like"/>
</dbReference>
<sequence length="518" mass="57663">MEGYTKNSEIPEGIFYINLDQLFEKRVSQRESALSFNIRAFTENRQNHGFIEQNLITLLYRCLDSMTKGSAKEISLAAHTIGLVAVAVAHRAREVYVESLPVLSAALKSGSVSSKILECLVLVTFFGAENCEDTQSAMQMIWEFIHKKSASTLLATAISAWTFLLASMDGWKLSYKHWQGATSYLSNLLKEEDEAVRLAAGEALALILETGFLEKFSGHCSSIKSDEIINNVNKFILKFRAEYHESQDSSKQLDFICDVLKFFEDDYYPQVSVNIGGHILTLSTYSQLIQFVNQIFDWLNRETNFSRVSSTSHRKNISIMKKSGTRPLSCISYPKQEPREPDSGEALVMVMNEEVEQEKKIVLGLQDGTKRHRFRPSGLTPKTQRLSPPPLTSPPSRLGFGVMEGKKSRGYAWAISAGVNAALAAISAKLFSSQVIKYGLVIIFNVTMWGCYVNSLKALSSLQATVTNFAANFLSSGLAGFFLFEEALPFQWFAGALLIVIGVFILSKSSIERKASTD</sequence>